<evidence type="ECO:0000313" key="2">
    <source>
        <dbReference type="Proteomes" id="UP000000268"/>
    </source>
</evidence>
<dbReference type="HOGENOM" id="CLU_2021656_0_0_3"/>
<gene>
    <name evidence="1" type="ordered locus">AM1_B0253</name>
</gene>
<reference evidence="1 2" key="1">
    <citation type="journal article" date="2008" name="Proc. Natl. Acad. Sci. U.S.A.">
        <title>Niche adaptation and genome expansion in the chlorophyll d-producing cyanobacterium Acaryochloris marina.</title>
        <authorList>
            <person name="Swingley W.D."/>
            <person name="Chen M."/>
            <person name="Cheung P.C."/>
            <person name="Conrad A.L."/>
            <person name="Dejesa L.C."/>
            <person name="Hao J."/>
            <person name="Honchak B.M."/>
            <person name="Karbach L.E."/>
            <person name="Kurdoglu A."/>
            <person name="Lahiri S."/>
            <person name="Mastrian S.D."/>
            <person name="Miyashita H."/>
            <person name="Page L."/>
            <person name="Ramakrishna P."/>
            <person name="Satoh S."/>
            <person name="Sattley W.M."/>
            <person name="Shimada Y."/>
            <person name="Taylor H.L."/>
            <person name="Tomo T."/>
            <person name="Tsuchiya T."/>
            <person name="Wang Z.T."/>
            <person name="Raymond J."/>
            <person name="Mimuro M."/>
            <person name="Blankenship R.E."/>
            <person name="Touchman J.W."/>
        </authorList>
    </citation>
    <scope>NUCLEOTIDE SEQUENCE [LARGE SCALE GENOMIC DNA]</scope>
    <source>
        <strain evidence="2">MBIC 11017</strain>
        <plasmid evidence="2">Plasmid pREB2</plasmid>
    </source>
</reference>
<keyword evidence="2" id="KW-1185">Reference proteome</keyword>
<dbReference type="KEGG" id="amr:AM1_B0253"/>
<dbReference type="RefSeq" id="WP_012167120.1">
    <property type="nucleotide sequence ID" value="NC_009927.1"/>
</dbReference>
<dbReference type="AlphaFoldDB" id="A8ZLE5"/>
<sequence>MNLDRLFGSLNVANTIINGDFSGFELASYSDTPSKNSVGALNESLFSNQAKNMGFLIQEWPEKTRVVMYNFSASNLLAEVEFNNDNPMLEMLLRRLCNPSYEIPLNDFEAMKSQILQGIYVT</sequence>
<organism evidence="1 2">
    <name type="scientific">Acaryochloris marina (strain MBIC 11017)</name>
    <dbReference type="NCBI Taxonomy" id="329726"/>
    <lineage>
        <taxon>Bacteria</taxon>
        <taxon>Bacillati</taxon>
        <taxon>Cyanobacteriota</taxon>
        <taxon>Cyanophyceae</taxon>
        <taxon>Acaryochloridales</taxon>
        <taxon>Acaryochloridaceae</taxon>
        <taxon>Acaryochloris</taxon>
    </lineage>
</organism>
<evidence type="ECO:0000313" key="1">
    <source>
        <dbReference type="EMBL" id="ABW31972.1"/>
    </source>
</evidence>
<geneLocation type="plasmid" evidence="1 2">
    <name>pREB2</name>
</geneLocation>
<protein>
    <submittedName>
        <fullName evidence="1">Uncharacterized protein</fullName>
    </submittedName>
</protein>
<accession>A8ZLE5</accession>
<proteinExistence type="predicted"/>
<dbReference type="Proteomes" id="UP000000268">
    <property type="component" value="Plasmid pREB2"/>
</dbReference>
<name>A8ZLE5_ACAM1</name>
<keyword evidence="1" id="KW-0614">Plasmid</keyword>
<dbReference type="EMBL" id="CP000839">
    <property type="protein sequence ID" value="ABW31972.1"/>
    <property type="molecule type" value="Genomic_DNA"/>
</dbReference>